<evidence type="ECO:0000256" key="2">
    <source>
        <dbReference type="PIRSR" id="PIRSR600246-3"/>
    </source>
</evidence>
<evidence type="ECO:0000256" key="3">
    <source>
        <dbReference type="SAM" id="MobiDB-lite"/>
    </source>
</evidence>
<keyword evidence="5" id="KW-1185">Reference proteome</keyword>
<dbReference type="PANTHER" id="PTHR10188:SF8">
    <property type="entry name" value="THREONINE ASPARTASE 1"/>
    <property type="match status" value="1"/>
</dbReference>
<protein>
    <recommendedName>
        <fullName evidence="6">Asparaginase</fullName>
    </recommendedName>
</protein>
<feature type="site" description="Cleavage; by autolysis" evidence="2">
    <location>
        <begin position="339"/>
        <end position="340"/>
    </location>
</feature>
<dbReference type="OMA" id="MKHRGRI"/>
<dbReference type="PANTHER" id="PTHR10188">
    <property type="entry name" value="L-ASPARAGINASE"/>
    <property type="match status" value="1"/>
</dbReference>
<dbReference type="InterPro" id="IPR029055">
    <property type="entry name" value="Ntn_hydrolases_N"/>
</dbReference>
<gene>
    <name evidence="4" type="ORF">H109_02711</name>
</gene>
<feature type="active site" description="Nucleophile" evidence="1">
    <location>
        <position position="340"/>
    </location>
</feature>
<organism evidence="4 5">
    <name type="scientific">Trichophyton interdigitale (strain MR816)</name>
    <dbReference type="NCBI Taxonomy" id="1215338"/>
    <lineage>
        <taxon>Eukaryota</taxon>
        <taxon>Fungi</taxon>
        <taxon>Dikarya</taxon>
        <taxon>Ascomycota</taxon>
        <taxon>Pezizomycotina</taxon>
        <taxon>Eurotiomycetes</taxon>
        <taxon>Eurotiomycetidae</taxon>
        <taxon>Onygenales</taxon>
        <taxon>Arthrodermataceae</taxon>
        <taxon>Trichophyton</taxon>
    </lineage>
</organism>
<evidence type="ECO:0008006" key="6">
    <source>
        <dbReference type="Google" id="ProtNLM"/>
    </source>
</evidence>
<dbReference type="InterPro" id="IPR037464">
    <property type="entry name" value="Taspase1"/>
</dbReference>
<dbReference type="GO" id="GO:0051604">
    <property type="term" value="P:protein maturation"/>
    <property type="evidence" value="ECO:0007669"/>
    <property type="project" value="TreeGrafter"/>
</dbReference>
<dbReference type="FunFam" id="3.60.20.30:FF:000007">
    <property type="entry name" value="Similar to threonine aspartase"/>
    <property type="match status" value="1"/>
</dbReference>
<comment type="caution">
    <text evidence="4">The sequence shown here is derived from an EMBL/GenBank/DDBJ whole genome shotgun (WGS) entry which is preliminary data.</text>
</comment>
<dbReference type="EMBL" id="AOKY01000202">
    <property type="protein sequence ID" value="KDB25466.1"/>
    <property type="molecule type" value="Genomic_DNA"/>
</dbReference>
<proteinExistence type="predicted"/>
<accession>A0A059JC49</accession>
<dbReference type="MEROPS" id="T02.004"/>
<dbReference type="AlphaFoldDB" id="A0A059JC49"/>
<evidence type="ECO:0000313" key="4">
    <source>
        <dbReference type="EMBL" id="KDB25466.1"/>
    </source>
</evidence>
<dbReference type="GO" id="GO:0005737">
    <property type="term" value="C:cytoplasm"/>
    <property type="evidence" value="ECO:0007669"/>
    <property type="project" value="TreeGrafter"/>
</dbReference>
<evidence type="ECO:0000313" key="5">
    <source>
        <dbReference type="Proteomes" id="UP000024533"/>
    </source>
</evidence>
<dbReference type="HOGENOM" id="CLU_021603_5_2_1"/>
<dbReference type="STRING" id="1215338.A0A059JC49"/>
<sequence length="532" mass="56122">MNPQDKGPQGASGVSAIFVHAGAGFHSRQSEELHLWVCSKAASLGMAMLKAGGSAVDAVEVAIKFFEDHEVTNAGYGSNLTITGAVECDATIVDHLGRSGAVGAVQNIKNPISLARVVLDASAQPLSLNRVPPNLLVCGGATDFAYEHGMPVLPSDILVAPAARDRWLRWKRDLEQVSQRLQKREKYVELDTFVPQHLPSQRVSQASTAVASIDSPPHDSCYGAHSLFHVPRSPAHVTNICPSRDAISMIGSNRCGSPLLCVSRSDISMEGDGEADADFIDDTFHQDPETSSQQDAIDQQKDKHVCSVEDLAREDIAGASTAGNAHDLAVTRDEDEITDTVGAIAIDCHGNIAAGSSSGGIGMKHNGRTGPAALVGIGTAVIPVDPDDEMCTSTAAVASGTGEHMATTMAAQTCAERIHSSTKKVPGKPGVYEPTTEDEVIKSMIQTDFMGHPAVKSSHCHAAIGVMTVKKTHDGIIFVFGHNTDSFAVASMSSDDVAACCTMSRSPGDRKIAQGGRFIRPRRFKPSPATSQ</sequence>
<dbReference type="Proteomes" id="UP000024533">
    <property type="component" value="Unassembled WGS sequence"/>
</dbReference>
<feature type="region of interest" description="Disordered" evidence="3">
    <location>
        <begin position="511"/>
        <end position="532"/>
    </location>
</feature>
<dbReference type="SUPFAM" id="SSF56235">
    <property type="entry name" value="N-terminal nucleophile aminohydrolases (Ntn hydrolases)"/>
    <property type="match status" value="1"/>
</dbReference>
<dbReference type="OrthoDB" id="77601at2759"/>
<dbReference type="InterPro" id="IPR000246">
    <property type="entry name" value="Peptidase_T2"/>
</dbReference>
<evidence type="ECO:0000256" key="1">
    <source>
        <dbReference type="PIRSR" id="PIRSR600246-1"/>
    </source>
</evidence>
<dbReference type="Pfam" id="PF01112">
    <property type="entry name" value="Asparaginase_2"/>
    <property type="match status" value="2"/>
</dbReference>
<dbReference type="CDD" id="cd04514">
    <property type="entry name" value="Taspase1_like"/>
    <property type="match status" value="1"/>
</dbReference>
<reference evidence="4 5" key="1">
    <citation type="submission" date="2014-02" db="EMBL/GenBank/DDBJ databases">
        <title>The Genome Sequence of Trichophyton interdigitale MR816.</title>
        <authorList>
            <consortium name="The Broad Institute Genomics Platform"/>
            <person name="Cuomo C.A."/>
            <person name="White T.C."/>
            <person name="Graser Y."/>
            <person name="Martinez-Rossi N."/>
            <person name="Heitman J."/>
            <person name="Young S.K."/>
            <person name="Zeng Q."/>
            <person name="Gargeya S."/>
            <person name="Abouelleil A."/>
            <person name="Alvarado L."/>
            <person name="Chapman S.B."/>
            <person name="Gainer-Dewar J."/>
            <person name="Goldberg J."/>
            <person name="Griggs A."/>
            <person name="Gujja S."/>
            <person name="Hansen M."/>
            <person name="Howarth C."/>
            <person name="Imamovic A."/>
            <person name="Larimer J."/>
            <person name="Martinez D."/>
            <person name="Murphy C."/>
            <person name="Pearson M.D."/>
            <person name="Persinoti G."/>
            <person name="Poon T."/>
            <person name="Priest M."/>
            <person name="Roberts A.D."/>
            <person name="Saif S."/>
            <person name="Shea T.D."/>
            <person name="Sykes S.N."/>
            <person name="Wortman J."/>
            <person name="Nusbaum C."/>
            <person name="Birren B."/>
        </authorList>
    </citation>
    <scope>NUCLEOTIDE SEQUENCE [LARGE SCALE GENOMIC DNA]</scope>
    <source>
        <strain evidence="4 5">MR816</strain>
    </source>
</reference>
<name>A0A059JC49_TRIIM</name>
<dbReference type="Gene3D" id="3.60.20.30">
    <property type="entry name" value="(Glycosyl)asparaginase"/>
    <property type="match status" value="1"/>
</dbReference>
<dbReference type="GO" id="GO:0004298">
    <property type="term" value="F:threonine-type endopeptidase activity"/>
    <property type="evidence" value="ECO:0007669"/>
    <property type="project" value="InterPro"/>
</dbReference>